<gene>
    <name evidence="1" type="ORF">DFP90_10146</name>
</gene>
<dbReference type="AlphaFoldDB" id="A0A3D9HUS5"/>
<keyword evidence="2" id="KW-1185">Reference proteome</keyword>
<dbReference type="Proteomes" id="UP000256845">
    <property type="component" value="Unassembled WGS sequence"/>
</dbReference>
<evidence type="ECO:0000313" key="2">
    <source>
        <dbReference type="Proteomes" id="UP000256845"/>
    </source>
</evidence>
<accession>A0A3D9HUS5</accession>
<comment type="caution">
    <text evidence="1">The sequence shown here is derived from an EMBL/GenBank/DDBJ whole genome shotgun (WGS) entry which is preliminary data.</text>
</comment>
<protein>
    <submittedName>
        <fullName evidence="1">Uncharacterized protein</fullName>
    </submittedName>
</protein>
<sequence length="81" mass="9319">MEMEAVEKMATLRHPRIRKVVRQLEWDGGDWKHILIIKTDLSLNTQSADYDKEAVNQLVTAISTTLKNAKAGYHKIKIEEV</sequence>
<evidence type="ECO:0000313" key="1">
    <source>
        <dbReference type="EMBL" id="RED53264.1"/>
    </source>
</evidence>
<proteinExistence type="predicted"/>
<dbReference type="OrthoDB" id="9931705at2"/>
<dbReference type="EMBL" id="QRDW01000001">
    <property type="protein sequence ID" value="RED53264.1"/>
    <property type="molecule type" value="Genomic_DNA"/>
</dbReference>
<reference evidence="1 2" key="1">
    <citation type="submission" date="2018-07" db="EMBL/GenBank/DDBJ databases">
        <title>Genomic Encyclopedia of Type Strains, Phase III (KMG-III): the genomes of soil and plant-associated and newly described type strains.</title>
        <authorList>
            <person name="Whitman W."/>
        </authorList>
    </citation>
    <scope>NUCLEOTIDE SEQUENCE [LARGE SCALE GENOMIC DNA]</scope>
    <source>
        <strain evidence="1 2">CECT 8488</strain>
    </source>
</reference>
<organism evidence="1 2">
    <name type="scientific">Aestuariispira insulae</name>
    <dbReference type="NCBI Taxonomy" id="1461337"/>
    <lineage>
        <taxon>Bacteria</taxon>
        <taxon>Pseudomonadati</taxon>
        <taxon>Pseudomonadota</taxon>
        <taxon>Alphaproteobacteria</taxon>
        <taxon>Rhodospirillales</taxon>
        <taxon>Kiloniellaceae</taxon>
        <taxon>Aestuariispira</taxon>
    </lineage>
</organism>
<name>A0A3D9HUS5_9PROT</name>
<dbReference type="RefSeq" id="WP_115934422.1">
    <property type="nucleotide sequence ID" value="NZ_QRDW01000001.1"/>
</dbReference>